<name>A0A928VY52_9CYAN</name>
<dbReference type="Pfam" id="PF13462">
    <property type="entry name" value="Thioredoxin_4"/>
    <property type="match status" value="1"/>
</dbReference>
<evidence type="ECO:0000256" key="5">
    <source>
        <dbReference type="ARBA" id="ARBA00023284"/>
    </source>
</evidence>
<accession>A0A928VY52</accession>
<dbReference type="AlphaFoldDB" id="A0A928VY52"/>
<evidence type="ECO:0000313" key="7">
    <source>
        <dbReference type="EMBL" id="MBE9040288.1"/>
    </source>
</evidence>
<gene>
    <name evidence="7" type="ORF">IQ235_05715</name>
</gene>
<reference evidence="7" key="1">
    <citation type="submission" date="2020-10" db="EMBL/GenBank/DDBJ databases">
        <authorList>
            <person name="Castelo-Branco R."/>
            <person name="Eusebio N."/>
            <person name="Adriana R."/>
            <person name="Vieira A."/>
            <person name="Brugerolle De Fraissinette N."/>
            <person name="Rezende De Castro R."/>
            <person name="Schneider M.P."/>
            <person name="Vasconcelos V."/>
            <person name="Leao P.N."/>
        </authorList>
    </citation>
    <scope>NUCLEOTIDE SEQUENCE</scope>
    <source>
        <strain evidence="7">LEGE 11467</strain>
    </source>
</reference>
<dbReference type="PANTHER" id="PTHR13887:SF14">
    <property type="entry name" value="DISULFIDE BOND FORMATION PROTEIN D"/>
    <property type="match status" value="1"/>
</dbReference>
<comment type="similarity">
    <text evidence="1">Belongs to the thioredoxin family. DsbA subfamily.</text>
</comment>
<dbReference type="PANTHER" id="PTHR13887">
    <property type="entry name" value="GLUTATHIONE S-TRANSFERASE KAPPA"/>
    <property type="match status" value="1"/>
</dbReference>
<evidence type="ECO:0000256" key="1">
    <source>
        <dbReference type="ARBA" id="ARBA00005791"/>
    </source>
</evidence>
<dbReference type="PROSITE" id="PS51257">
    <property type="entry name" value="PROKAR_LIPOPROTEIN"/>
    <property type="match status" value="1"/>
</dbReference>
<organism evidence="7 8">
    <name type="scientific">Zarconia navalis LEGE 11467</name>
    <dbReference type="NCBI Taxonomy" id="1828826"/>
    <lineage>
        <taxon>Bacteria</taxon>
        <taxon>Bacillati</taxon>
        <taxon>Cyanobacteriota</taxon>
        <taxon>Cyanophyceae</taxon>
        <taxon>Oscillatoriophycideae</taxon>
        <taxon>Oscillatoriales</taxon>
        <taxon>Oscillatoriales incertae sedis</taxon>
        <taxon>Zarconia</taxon>
        <taxon>Zarconia navalis</taxon>
    </lineage>
</organism>
<dbReference type="Proteomes" id="UP000621799">
    <property type="component" value="Unassembled WGS sequence"/>
</dbReference>
<dbReference type="EMBL" id="JADEXN010000071">
    <property type="protein sequence ID" value="MBE9040288.1"/>
    <property type="molecule type" value="Genomic_DNA"/>
</dbReference>
<dbReference type="InterPro" id="IPR036249">
    <property type="entry name" value="Thioredoxin-like_sf"/>
</dbReference>
<dbReference type="Gene3D" id="3.40.30.10">
    <property type="entry name" value="Glutaredoxin"/>
    <property type="match status" value="1"/>
</dbReference>
<evidence type="ECO:0000256" key="3">
    <source>
        <dbReference type="ARBA" id="ARBA00023002"/>
    </source>
</evidence>
<dbReference type="GO" id="GO:0016491">
    <property type="term" value="F:oxidoreductase activity"/>
    <property type="evidence" value="ECO:0007669"/>
    <property type="project" value="UniProtKB-KW"/>
</dbReference>
<comment type="caution">
    <text evidence="7">The sequence shown here is derived from an EMBL/GenBank/DDBJ whole genome shotgun (WGS) entry which is preliminary data.</text>
</comment>
<dbReference type="InterPro" id="IPR013766">
    <property type="entry name" value="Thioredoxin_domain"/>
</dbReference>
<protein>
    <submittedName>
        <fullName evidence="7">DsbA family protein</fullName>
    </submittedName>
</protein>
<keyword evidence="3" id="KW-0560">Oxidoreductase</keyword>
<dbReference type="SUPFAM" id="SSF52833">
    <property type="entry name" value="Thioredoxin-like"/>
    <property type="match status" value="1"/>
</dbReference>
<keyword evidence="5" id="KW-0676">Redox-active center</keyword>
<evidence type="ECO:0000256" key="2">
    <source>
        <dbReference type="ARBA" id="ARBA00022729"/>
    </source>
</evidence>
<evidence type="ECO:0000259" key="6">
    <source>
        <dbReference type="PROSITE" id="PS51352"/>
    </source>
</evidence>
<keyword evidence="4" id="KW-1015">Disulfide bond</keyword>
<dbReference type="PROSITE" id="PS51352">
    <property type="entry name" value="THIOREDOXIN_2"/>
    <property type="match status" value="1"/>
</dbReference>
<feature type="domain" description="Thioredoxin" evidence="6">
    <location>
        <begin position="52"/>
        <end position="261"/>
    </location>
</feature>
<dbReference type="RefSeq" id="WP_264320542.1">
    <property type="nucleotide sequence ID" value="NZ_JADEXN010000071.1"/>
</dbReference>
<proteinExistence type="inferred from homology"/>
<keyword evidence="8" id="KW-1185">Reference proteome</keyword>
<keyword evidence="2" id="KW-0732">Signal</keyword>
<evidence type="ECO:0000256" key="4">
    <source>
        <dbReference type="ARBA" id="ARBA00023157"/>
    </source>
</evidence>
<evidence type="ECO:0000313" key="8">
    <source>
        <dbReference type="Proteomes" id="UP000621799"/>
    </source>
</evidence>
<dbReference type="InterPro" id="IPR012336">
    <property type="entry name" value="Thioredoxin-like_fold"/>
</dbReference>
<sequence>MKILSVSPQIKPPQRLWWVGLLVLGLLLGSCSTAARSDNGSAIDSELEEQVLQIIRDNPEAILESVETYRASKQNKTRQARQAFLQQLLENPASTIGDSPTKGATEQNIVLIEFSDFQCPYCAQAHATIDEFMAKYGDIVTLTYKHLPLTSIHPEALPAAKAAQAAAEQGKFWEYHSALFERQEELGEALYVAIAEELSLDREKFDRDRQSSAAETAIGEDLKLAEELGLTGTPVFFLNEETLTGAIELTELEAALERVTRAN</sequence>